<accession>A0A6I2UNP0</accession>
<dbReference type="GO" id="GO:0047617">
    <property type="term" value="F:fatty acyl-CoA hydrolase activity"/>
    <property type="evidence" value="ECO:0007669"/>
    <property type="project" value="InterPro"/>
</dbReference>
<evidence type="ECO:0000313" key="4">
    <source>
        <dbReference type="EMBL" id="MSV23813.1"/>
    </source>
</evidence>
<name>A0A6I2UNP0_9FIRM</name>
<feature type="domain" description="Thioesterase" evidence="3">
    <location>
        <begin position="51"/>
        <end position="123"/>
    </location>
</feature>
<dbReference type="Pfam" id="PF03061">
    <property type="entry name" value="4HBT"/>
    <property type="match status" value="1"/>
</dbReference>
<protein>
    <submittedName>
        <fullName evidence="4">PaaI family thioesterase</fullName>
    </submittedName>
</protein>
<evidence type="ECO:0000256" key="2">
    <source>
        <dbReference type="ARBA" id="ARBA00022801"/>
    </source>
</evidence>
<dbReference type="PANTHER" id="PTHR21660">
    <property type="entry name" value="THIOESTERASE SUPERFAMILY MEMBER-RELATED"/>
    <property type="match status" value="1"/>
</dbReference>
<dbReference type="InterPro" id="IPR006683">
    <property type="entry name" value="Thioestr_dom"/>
</dbReference>
<dbReference type="AlphaFoldDB" id="A0A6I2UNP0"/>
<dbReference type="NCBIfam" id="TIGR00369">
    <property type="entry name" value="unchar_dom_1"/>
    <property type="match status" value="1"/>
</dbReference>
<organism evidence="4 5">
    <name type="scientific">Selenomonas montiformis</name>
    <dbReference type="NCBI Taxonomy" id="2652285"/>
    <lineage>
        <taxon>Bacteria</taxon>
        <taxon>Bacillati</taxon>
        <taxon>Bacillota</taxon>
        <taxon>Negativicutes</taxon>
        <taxon>Selenomonadales</taxon>
        <taxon>Selenomonadaceae</taxon>
        <taxon>Selenomonas</taxon>
    </lineage>
</organism>
<dbReference type="CDD" id="cd03443">
    <property type="entry name" value="PaaI_thioesterase"/>
    <property type="match status" value="1"/>
</dbReference>
<proteinExistence type="inferred from homology"/>
<dbReference type="Gene3D" id="3.10.129.10">
    <property type="entry name" value="Hotdog Thioesterase"/>
    <property type="match status" value="1"/>
</dbReference>
<dbReference type="Proteomes" id="UP000430222">
    <property type="component" value="Unassembled WGS sequence"/>
</dbReference>
<sequence length="147" mass="16358">MVKEMTEWQRHIVEFYHKNPFLEYLHAQVIPDGDGQVRLELTAEEEHTNLYGIVHGGVLMTLADTAMGAAALARNKRVVTLSLSMDFMHSVPLTTRILATGRVLHDGRHTMALESELKDDAGKIFAKAHGTFYVLGPLVDDDPDSCV</sequence>
<reference evidence="4 5" key="1">
    <citation type="submission" date="2019-08" db="EMBL/GenBank/DDBJ databases">
        <title>In-depth cultivation of the pig gut microbiome towards novel bacterial diversity and tailored functional studies.</title>
        <authorList>
            <person name="Wylensek D."/>
            <person name="Hitch T.C.A."/>
            <person name="Clavel T."/>
        </authorList>
    </citation>
    <scope>NUCLEOTIDE SEQUENCE [LARGE SCALE GENOMIC DNA]</scope>
    <source>
        <strain evidence="5">WCA-380-WT-3B3</strain>
    </source>
</reference>
<evidence type="ECO:0000259" key="3">
    <source>
        <dbReference type="Pfam" id="PF03061"/>
    </source>
</evidence>
<dbReference type="InterPro" id="IPR039298">
    <property type="entry name" value="ACOT13"/>
</dbReference>
<gene>
    <name evidence="4" type="ORF">FYJ78_01135</name>
</gene>
<evidence type="ECO:0000313" key="5">
    <source>
        <dbReference type="Proteomes" id="UP000430222"/>
    </source>
</evidence>
<dbReference type="EMBL" id="VUNL01000001">
    <property type="protein sequence ID" value="MSV23813.1"/>
    <property type="molecule type" value="Genomic_DNA"/>
</dbReference>
<comment type="similarity">
    <text evidence="1">Belongs to the thioesterase PaaI family.</text>
</comment>
<keyword evidence="2" id="KW-0378">Hydrolase</keyword>
<dbReference type="SUPFAM" id="SSF54637">
    <property type="entry name" value="Thioesterase/thiol ester dehydrase-isomerase"/>
    <property type="match status" value="1"/>
</dbReference>
<comment type="caution">
    <text evidence="4">The sequence shown here is derived from an EMBL/GenBank/DDBJ whole genome shotgun (WGS) entry which is preliminary data.</text>
</comment>
<evidence type="ECO:0000256" key="1">
    <source>
        <dbReference type="ARBA" id="ARBA00008324"/>
    </source>
</evidence>
<dbReference type="PANTHER" id="PTHR21660:SF1">
    <property type="entry name" value="ACYL-COENZYME A THIOESTERASE 13"/>
    <property type="match status" value="1"/>
</dbReference>
<dbReference type="InterPro" id="IPR029069">
    <property type="entry name" value="HotDog_dom_sf"/>
</dbReference>
<dbReference type="InterPro" id="IPR003736">
    <property type="entry name" value="PAAI_dom"/>
</dbReference>
<keyword evidence="5" id="KW-1185">Reference proteome</keyword>